<reference evidence="3 4" key="1">
    <citation type="submission" date="2021-06" db="EMBL/GenBank/DDBJ databases">
        <title>Ulceroglandular infection and bacteremia caused by Francisella salimarina in an immunocompromised patient, France.</title>
        <authorList>
            <person name="Hennebique A."/>
            <person name="Caspar Y."/>
            <person name="Maurin M."/>
            <person name="Boisset S."/>
            <person name="Pelloux I."/>
            <person name="Gallego-Hernanz M.P."/>
            <person name="Burucoa C."/>
            <person name="Cazenave-Roblot F."/>
            <person name="Plouzeau C."/>
            <person name="Rammaert B."/>
        </authorList>
    </citation>
    <scope>NUCLEOTIDE SEQUENCE [LARGE SCALE GENOMIC DNA]</scope>
    <source>
        <strain evidence="3 4">CHUGA-F75</strain>
    </source>
</reference>
<keyword evidence="1" id="KW-0175">Coiled coil</keyword>
<proteinExistence type="predicted"/>
<organism evidence="3 4">
    <name type="scientific">Francisella salimarina</name>
    <dbReference type="NCBI Taxonomy" id="2599927"/>
    <lineage>
        <taxon>Bacteria</taxon>
        <taxon>Pseudomonadati</taxon>
        <taxon>Pseudomonadota</taxon>
        <taxon>Gammaproteobacteria</taxon>
        <taxon>Thiotrichales</taxon>
        <taxon>Francisellaceae</taxon>
        <taxon>Francisella</taxon>
    </lineage>
</organism>
<sequence>MSRLISALNNIELETQDKINLINSMRTHSIYENAEYDTFIQKIVDNSNDTKSIDVYSLFLCLNSEICLNLDQIGATPKIIEDYFSFIEKNFSTISPLDSKQKSELAEKGINKFLAVVDINFAEIKNLEPQSSTTIENIVNLINKFTVFFDENNLSYNSDLKVQLDKTLNKIKKSIATQEQQNQSVEQESHKDVKQSVTKSEELISVTKKNLQGSDKWQSLVEKIEILKSLVDDERIFETSIVYDDIQNLLANFDPKEYFPEVFFPLYKKIAPIIGDIHKNIDYYSSSIQWSVAKKMYEIDYSQFLDDLEKMPENNFINSTSSSIAKEHFYETNSEAKKEYREKNKVLEDSDAHKPDINTKPKNQEVNNTHQDTLNQNNTRDDVDNISGDDLNKLFDF</sequence>
<accession>A0AAJ4NMN4</accession>
<protein>
    <submittedName>
        <fullName evidence="3">Phage tail protein</fullName>
    </submittedName>
</protein>
<gene>
    <name evidence="3" type="ORF">KQR59_06775</name>
</gene>
<dbReference type="EMBL" id="CP076680">
    <property type="protein sequence ID" value="QWU98808.1"/>
    <property type="molecule type" value="Genomic_DNA"/>
</dbReference>
<feature type="region of interest" description="Disordered" evidence="2">
    <location>
        <begin position="336"/>
        <end position="387"/>
    </location>
</feature>
<evidence type="ECO:0000313" key="4">
    <source>
        <dbReference type="Proteomes" id="UP000683421"/>
    </source>
</evidence>
<evidence type="ECO:0000313" key="3">
    <source>
        <dbReference type="EMBL" id="QWU98808.1"/>
    </source>
</evidence>
<feature type="compositionally biased region" description="Basic and acidic residues" evidence="2">
    <location>
        <begin position="336"/>
        <end position="363"/>
    </location>
</feature>
<keyword evidence="4" id="KW-1185">Reference proteome</keyword>
<dbReference type="AlphaFoldDB" id="A0AAJ4NMN4"/>
<dbReference type="KEGG" id="fsr:KQR59_06775"/>
<dbReference type="RefSeq" id="WP_216691899.1">
    <property type="nucleotide sequence ID" value="NZ_CP076680.1"/>
</dbReference>
<feature type="coiled-coil region" evidence="1">
    <location>
        <begin position="161"/>
        <end position="188"/>
    </location>
</feature>
<evidence type="ECO:0000256" key="1">
    <source>
        <dbReference type="SAM" id="Coils"/>
    </source>
</evidence>
<name>A0AAJ4NMN4_9GAMM</name>
<feature type="compositionally biased region" description="Polar residues" evidence="2">
    <location>
        <begin position="364"/>
        <end position="378"/>
    </location>
</feature>
<evidence type="ECO:0000256" key="2">
    <source>
        <dbReference type="SAM" id="MobiDB-lite"/>
    </source>
</evidence>
<dbReference type="NCBIfam" id="NF041244">
    <property type="entry name" value="IglI_fam"/>
    <property type="match status" value="1"/>
</dbReference>
<dbReference type="Proteomes" id="UP000683421">
    <property type="component" value="Chromosome"/>
</dbReference>